<evidence type="ECO:0000256" key="3">
    <source>
        <dbReference type="ARBA" id="ARBA00022833"/>
    </source>
</evidence>
<feature type="compositionally biased region" description="Basic residues" evidence="5">
    <location>
        <begin position="427"/>
        <end position="436"/>
    </location>
</feature>
<dbReference type="SMART" id="SM00271">
    <property type="entry name" value="DnaJ"/>
    <property type="match status" value="1"/>
</dbReference>
<proteinExistence type="predicted"/>
<dbReference type="Pfam" id="PF00226">
    <property type="entry name" value="DnaJ"/>
    <property type="match status" value="1"/>
</dbReference>
<dbReference type="PROSITE" id="PS50157">
    <property type="entry name" value="ZINC_FINGER_C2H2_2"/>
    <property type="match status" value="2"/>
</dbReference>
<reference evidence="8" key="1">
    <citation type="submission" date="2022-08" db="EMBL/GenBank/DDBJ databases">
        <authorList>
            <consortium name="DOE Joint Genome Institute"/>
            <person name="Min B."/>
            <person name="Riley R."/>
            <person name="Sierra-Patev S."/>
            <person name="Naranjo-Ortiz M."/>
            <person name="Looney B."/>
            <person name="Konkel Z."/>
            <person name="Slot J.C."/>
            <person name="Sakamoto Y."/>
            <person name="Steenwyk J.L."/>
            <person name="Rokas A."/>
            <person name="Carro J."/>
            <person name="Camarero S."/>
            <person name="Ferreira P."/>
            <person name="Molpeceres G."/>
            <person name="Ruiz-Duenas F.J."/>
            <person name="Serrano A."/>
            <person name="Henrissat B."/>
            <person name="Drula E."/>
            <person name="Hughes K.W."/>
            <person name="Mata J.L."/>
            <person name="Ishikawa N.K."/>
            <person name="Vargas-Isla R."/>
            <person name="Ushijima S."/>
            <person name="Smith C.A."/>
            <person name="Ahrendt S."/>
            <person name="Andreopoulos W."/>
            <person name="He G."/>
            <person name="Labutti K."/>
            <person name="Lipzen A."/>
            <person name="Ng V."/>
            <person name="Sandor L."/>
            <person name="Barry K."/>
            <person name="Martinez A.T."/>
            <person name="Xiao Y."/>
            <person name="Gibbons J.G."/>
            <person name="Terashima K."/>
            <person name="Hibbett D.S."/>
            <person name="Grigoriev I.V."/>
        </authorList>
    </citation>
    <scope>NUCLEOTIDE SEQUENCE</scope>
    <source>
        <strain evidence="8">TFB10827</strain>
    </source>
</reference>
<dbReference type="Gene3D" id="3.30.160.60">
    <property type="entry name" value="Classic Zinc Finger"/>
    <property type="match status" value="1"/>
</dbReference>
<comment type="caution">
    <text evidence="8">The sequence shown here is derived from an EMBL/GenBank/DDBJ whole genome shotgun (WGS) entry which is preliminary data.</text>
</comment>
<dbReference type="SUPFAM" id="SSF57667">
    <property type="entry name" value="beta-beta-alpha zinc fingers"/>
    <property type="match status" value="1"/>
</dbReference>
<dbReference type="SMART" id="SM00355">
    <property type="entry name" value="ZnF_C2H2"/>
    <property type="match status" value="2"/>
</dbReference>
<evidence type="ECO:0000256" key="2">
    <source>
        <dbReference type="ARBA" id="ARBA00022771"/>
    </source>
</evidence>
<evidence type="ECO:0000259" key="6">
    <source>
        <dbReference type="PROSITE" id="PS50076"/>
    </source>
</evidence>
<evidence type="ECO:0000259" key="7">
    <source>
        <dbReference type="PROSITE" id="PS50157"/>
    </source>
</evidence>
<name>A0ABQ8QHD9_9AGAR</name>
<keyword evidence="9" id="KW-1185">Reference proteome</keyword>
<feature type="compositionally biased region" description="Polar residues" evidence="5">
    <location>
        <begin position="263"/>
        <end position="277"/>
    </location>
</feature>
<dbReference type="InterPro" id="IPR051964">
    <property type="entry name" value="Chaperone_stress_response"/>
</dbReference>
<organism evidence="8 9">
    <name type="scientific">Lentinula boryana</name>
    <dbReference type="NCBI Taxonomy" id="40481"/>
    <lineage>
        <taxon>Eukaryota</taxon>
        <taxon>Fungi</taxon>
        <taxon>Dikarya</taxon>
        <taxon>Basidiomycota</taxon>
        <taxon>Agaricomycotina</taxon>
        <taxon>Agaricomycetes</taxon>
        <taxon>Agaricomycetidae</taxon>
        <taxon>Agaricales</taxon>
        <taxon>Marasmiineae</taxon>
        <taxon>Omphalotaceae</taxon>
        <taxon>Lentinula</taxon>
    </lineage>
</organism>
<dbReference type="PANTHER" id="PTHR44029:SF1">
    <property type="entry name" value="DNAJ HOMOLOG SUBFAMILY C MEMBER 21"/>
    <property type="match status" value="1"/>
</dbReference>
<dbReference type="CDD" id="cd06257">
    <property type="entry name" value="DnaJ"/>
    <property type="match status" value="1"/>
</dbReference>
<dbReference type="SUPFAM" id="SSF46565">
    <property type="entry name" value="Chaperone J-domain"/>
    <property type="match status" value="1"/>
</dbReference>
<dbReference type="InterPro" id="IPR001623">
    <property type="entry name" value="DnaJ_domain"/>
</dbReference>
<dbReference type="InterPro" id="IPR036869">
    <property type="entry name" value="J_dom_sf"/>
</dbReference>
<feature type="region of interest" description="Disordered" evidence="5">
    <location>
        <begin position="539"/>
        <end position="560"/>
    </location>
</feature>
<feature type="compositionally biased region" description="Basic and acidic residues" evidence="5">
    <location>
        <begin position="366"/>
        <end position="376"/>
    </location>
</feature>
<dbReference type="PRINTS" id="PR00625">
    <property type="entry name" value="JDOMAIN"/>
</dbReference>
<dbReference type="Pfam" id="PF21884">
    <property type="entry name" value="ZUO1-like_ZHD"/>
    <property type="match status" value="1"/>
</dbReference>
<evidence type="ECO:0000256" key="5">
    <source>
        <dbReference type="SAM" id="MobiDB-lite"/>
    </source>
</evidence>
<dbReference type="InterPro" id="IPR018253">
    <property type="entry name" value="DnaJ_domain_CS"/>
</dbReference>
<dbReference type="PROSITE" id="PS50076">
    <property type="entry name" value="DNAJ_2"/>
    <property type="match status" value="1"/>
</dbReference>
<feature type="compositionally biased region" description="Polar residues" evidence="5">
    <location>
        <begin position="385"/>
        <end position="396"/>
    </location>
</feature>
<protein>
    <submittedName>
        <fullName evidence="8">DnaJ domain-containing protein</fullName>
    </submittedName>
</protein>
<accession>A0ABQ8QHD9</accession>
<keyword evidence="1" id="KW-0479">Metal-binding</keyword>
<dbReference type="InterPro" id="IPR013087">
    <property type="entry name" value="Znf_C2H2_type"/>
</dbReference>
<dbReference type="InterPro" id="IPR022755">
    <property type="entry name" value="Znf_C2H2_jaz"/>
</dbReference>
<dbReference type="EMBL" id="MU790572">
    <property type="protein sequence ID" value="KAJ3997840.1"/>
    <property type="molecule type" value="Genomic_DNA"/>
</dbReference>
<feature type="compositionally biased region" description="Basic and acidic residues" evidence="5">
    <location>
        <begin position="444"/>
        <end position="463"/>
    </location>
</feature>
<evidence type="ECO:0000313" key="8">
    <source>
        <dbReference type="EMBL" id="KAJ3997840.1"/>
    </source>
</evidence>
<dbReference type="Pfam" id="PF12171">
    <property type="entry name" value="zf-C2H2_jaz"/>
    <property type="match status" value="1"/>
</dbReference>
<dbReference type="PROSITE" id="PS00028">
    <property type="entry name" value="ZINC_FINGER_C2H2_1"/>
    <property type="match status" value="2"/>
</dbReference>
<keyword evidence="2 4" id="KW-0863">Zinc-finger</keyword>
<dbReference type="PROSITE" id="PS00636">
    <property type="entry name" value="DNAJ_1"/>
    <property type="match status" value="1"/>
</dbReference>
<feature type="domain" description="J" evidence="6">
    <location>
        <begin position="19"/>
        <end position="85"/>
    </location>
</feature>
<evidence type="ECO:0000313" key="9">
    <source>
        <dbReference type="Proteomes" id="UP001163828"/>
    </source>
</evidence>
<keyword evidence="3" id="KW-0862">Zinc</keyword>
<feature type="compositionally biased region" description="Basic and acidic residues" evidence="5">
    <location>
        <begin position="475"/>
        <end position="497"/>
    </location>
</feature>
<dbReference type="InterPro" id="IPR054076">
    <property type="entry name" value="ZUO1-like_ZHD"/>
</dbReference>
<dbReference type="PANTHER" id="PTHR44029">
    <property type="entry name" value="DNAJ HOMOLOG SUBFAMILY C MEMBER 21"/>
    <property type="match status" value="1"/>
</dbReference>
<dbReference type="SMART" id="SM00451">
    <property type="entry name" value="ZnF_U1"/>
    <property type="match status" value="1"/>
</dbReference>
<dbReference type="Gene3D" id="1.10.287.110">
    <property type="entry name" value="DnaJ domain"/>
    <property type="match status" value="1"/>
</dbReference>
<evidence type="ECO:0000256" key="4">
    <source>
        <dbReference type="PROSITE-ProRule" id="PRU00042"/>
    </source>
</evidence>
<feature type="region of interest" description="Disordered" evidence="5">
    <location>
        <begin position="260"/>
        <end position="279"/>
    </location>
</feature>
<feature type="region of interest" description="Disordered" evidence="5">
    <location>
        <begin position="356"/>
        <end position="515"/>
    </location>
</feature>
<gene>
    <name evidence="8" type="ORF">F5050DRAFT_1748790</name>
</gene>
<evidence type="ECO:0000256" key="1">
    <source>
        <dbReference type="ARBA" id="ARBA00022723"/>
    </source>
</evidence>
<feature type="domain" description="C2H2-type" evidence="7">
    <location>
        <begin position="517"/>
        <end position="548"/>
    </location>
</feature>
<dbReference type="InterPro" id="IPR036236">
    <property type="entry name" value="Znf_C2H2_sf"/>
</dbReference>
<dbReference type="InterPro" id="IPR003604">
    <property type="entry name" value="Matrin/U1-like-C_Znf_C2H2"/>
</dbReference>
<feature type="domain" description="C2H2-type" evidence="7">
    <location>
        <begin position="318"/>
        <end position="347"/>
    </location>
</feature>
<dbReference type="Proteomes" id="UP001163828">
    <property type="component" value="Unassembled WGS sequence"/>
</dbReference>
<sequence>MGAGASHSGLKDVQNEIVDYYQLLEVEETATADEIKRSFRRLALLHHPDKNKDDVEGATQRFAELQQAYEVLSDEQERAWYDSHKASLAPEPDDETVYEDIRKGAPPSRARDRGLSVRQLSRFFDATLWKDFSDEDDGFYAIYRSLFVRLEAEEKLVSDDEVYLPSFGYSNWPWAPQSKEENSTAARTFYNAWINFATAKDFAWSDSWNLSEAPDRRVRRLMEKDNKKAREDARRDFNDTIRSLAKFLRKRDPRYKAHLARQAGTTQTHASGSSTPNFKKPTALDVNYVEQDWQKIDHRAGDHDLEWAVAEGDDSEEWECVACNKSFRSEAAWDSHERSKKHLKEVERLRREMLEEGEMLGLDQEQEAKVEEKAPDAEDDLDSTPFESMRSSSLPYNQHAARLPSDGLTSESLPKENDEELDLHRPLKDKKGRNKSKPSPVTSKEPRSKSERRMDRLLHEEIGISHGSSLGFDSDQPKNDSAKPEPDEKTEIEMTKREQRRARQAKKAELNKETANIQCNWPGCGRTFESKTKLFAHVNEEGHAIQSDGTQKSKRSKGKR</sequence>